<protein>
    <submittedName>
        <fullName evidence="10">ABC transporter ATP-binding protein/permease</fullName>
    </submittedName>
</protein>
<evidence type="ECO:0000256" key="6">
    <source>
        <dbReference type="ARBA" id="ARBA00023136"/>
    </source>
</evidence>
<dbReference type="PROSITE" id="PS50929">
    <property type="entry name" value="ABC_TM1F"/>
    <property type="match status" value="1"/>
</dbReference>
<dbReference type="InterPro" id="IPR027417">
    <property type="entry name" value="P-loop_NTPase"/>
</dbReference>
<dbReference type="InterPro" id="IPR003593">
    <property type="entry name" value="AAA+_ATPase"/>
</dbReference>
<dbReference type="InterPro" id="IPR011527">
    <property type="entry name" value="ABC1_TM_dom"/>
</dbReference>
<dbReference type="InterPro" id="IPR036640">
    <property type="entry name" value="ABC1_TM_sf"/>
</dbReference>
<dbReference type="EMBL" id="JAERRC010000012">
    <property type="protein sequence ID" value="MBL0704688.1"/>
    <property type="molecule type" value="Genomic_DNA"/>
</dbReference>
<evidence type="ECO:0000256" key="2">
    <source>
        <dbReference type="ARBA" id="ARBA00022692"/>
    </source>
</evidence>
<keyword evidence="3" id="KW-0547">Nucleotide-binding</keyword>
<dbReference type="Gene3D" id="1.20.1560.10">
    <property type="entry name" value="ABC transporter type 1, transmembrane domain"/>
    <property type="match status" value="1"/>
</dbReference>
<reference evidence="10 11" key="1">
    <citation type="submission" date="2021-01" db="EMBL/GenBank/DDBJ databases">
        <title>Genome public.</title>
        <authorList>
            <person name="Liu C."/>
            <person name="Sun Q."/>
        </authorList>
    </citation>
    <scope>NUCLEOTIDE SEQUENCE [LARGE SCALE GENOMIC DNA]</scope>
    <source>
        <strain evidence="10 11">JC656</strain>
    </source>
</reference>
<keyword evidence="6 7" id="KW-0472">Membrane</keyword>
<evidence type="ECO:0000313" key="11">
    <source>
        <dbReference type="Proteomes" id="UP000639051"/>
    </source>
</evidence>
<evidence type="ECO:0000256" key="4">
    <source>
        <dbReference type="ARBA" id="ARBA00022840"/>
    </source>
</evidence>
<dbReference type="PANTHER" id="PTHR24221:SF654">
    <property type="entry name" value="ATP-BINDING CASSETTE SUB-FAMILY B MEMBER 6"/>
    <property type="match status" value="1"/>
</dbReference>
<dbReference type="PROSITE" id="PS50893">
    <property type="entry name" value="ABC_TRANSPORTER_2"/>
    <property type="match status" value="1"/>
</dbReference>
<proteinExistence type="predicted"/>
<sequence>MIEDLKTVRVLVHRPLRGWAVFSVIGSLAIAGLDMLGVAAMLPLMQAVTGSSMDSGFLGAVAEMLGTRDVETVVMAVAGMVAAAFILKSVMTTAFRWWQLGITTKLEAEASEELLRRYVRAPYWAHRSRKLAEVHRNIASAVPQTFSQVLQGLLSWVTDALTLAALVVVLLLVSPLATVLAGVLFVGAGWGVQRLLRPRYAKVGETIAQADLDAWSALMPGVNGFREARLAAASEMFVRRFGVAKHRRAEAYRELSLISELPKYVLEVVFVIGIAGVAAVLFATGGAATAASVLGVFAAGSTRILPTINRLVATTGGIRAGEVGLRILVAEIRQLDDNGSYVPGPPVRHFEGDITLEGVSFTFPDAEEPVIRDVSATVTEGQTTAFVGSSGAGKSTLLDLILGLLDPTRGSVRCGGMDIRDDFAAWYSQLGVVPQDVFLLDDTLLANIAFGDEADDVDRDRLADAIRLAQLGDFIAELPDGLATRLGERGVRLSGGQRQRVGIARALYRQPRILVLDEATSALDNATEHRITETLERLAGTMTVIVVAHRLSTVRNADKVIFISDGMIQAEGTFHEVEALSPEFAHLVALGKL</sequence>
<dbReference type="GO" id="GO:0005524">
    <property type="term" value="F:ATP binding"/>
    <property type="evidence" value="ECO:0007669"/>
    <property type="project" value="UniProtKB-KW"/>
</dbReference>
<evidence type="ECO:0000256" key="1">
    <source>
        <dbReference type="ARBA" id="ARBA00004651"/>
    </source>
</evidence>
<evidence type="ECO:0000256" key="7">
    <source>
        <dbReference type="SAM" id="Phobius"/>
    </source>
</evidence>
<dbReference type="SUPFAM" id="SSF52540">
    <property type="entry name" value="P-loop containing nucleoside triphosphate hydrolases"/>
    <property type="match status" value="1"/>
</dbReference>
<name>A0ABS1JZP1_9MICC</name>
<feature type="domain" description="ABC transporter" evidence="8">
    <location>
        <begin position="354"/>
        <end position="590"/>
    </location>
</feature>
<keyword evidence="4 10" id="KW-0067">ATP-binding</keyword>
<gene>
    <name evidence="10" type="ORF">JJE72_04100</name>
</gene>
<comment type="caution">
    <text evidence="10">The sequence shown here is derived from an EMBL/GenBank/DDBJ whole genome shotgun (WGS) entry which is preliminary data.</text>
</comment>
<dbReference type="PANTHER" id="PTHR24221">
    <property type="entry name" value="ATP-BINDING CASSETTE SUB-FAMILY B"/>
    <property type="match status" value="1"/>
</dbReference>
<dbReference type="SUPFAM" id="SSF90123">
    <property type="entry name" value="ABC transporter transmembrane region"/>
    <property type="match status" value="1"/>
</dbReference>
<dbReference type="Gene3D" id="3.40.50.300">
    <property type="entry name" value="P-loop containing nucleotide triphosphate hydrolases"/>
    <property type="match status" value="1"/>
</dbReference>
<dbReference type="PROSITE" id="PS00211">
    <property type="entry name" value="ABC_TRANSPORTER_1"/>
    <property type="match status" value="1"/>
</dbReference>
<keyword evidence="5 7" id="KW-1133">Transmembrane helix</keyword>
<dbReference type="RefSeq" id="WP_189693095.1">
    <property type="nucleotide sequence ID" value="NZ_BNCM01000004.1"/>
</dbReference>
<evidence type="ECO:0000313" key="10">
    <source>
        <dbReference type="EMBL" id="MBL0704688.1"/>
    </source>
</evidence>
<feature type="domain" description="ABC transmembrane type-1" evidence="9">
    <location>
        <begin position="21"/>
        <end position="320"/>
    </location>
</feature>
<dbReference type="Pfam" id="PF00005">
    <property type="entry name" value="ABC_tran"/>
    <property type="match status" value="1"/>
</dbReference>
<dbReference type="SMART" id="SM00382">
    <property type="entry name" value="AAA"/>
    <property type="match status" value="1"/>
</dbReference>
<evidence type="ECO:0000259" key="9">
    <source>
        <dbReference type="PROSITE" id="PS50929"/>
    </source>
</evidence>
<evidence type="ECO:0000256" key="3">
    <source>
        <dbReference type="ARBA" id="ARBA00022741"/>
    </source>
</evidence>
<feature type="transmembrane region" description="Helical" evidence="7">
    <location>
        <begin position="264"/>
        <end position="297"/>
    </location>
</feature>
<feature type="transmembrane region" description="Helical" evidence="7">
    <location>
        <begin position="163"/>
        <end position="192"/>
    </location>
</feature>
<organism evidence="10 11">
    <name type="scientific">Sinomonas cellulolyticus</name>
    <dbReference type="NCBI Taxonomy" id="2801916"/>
    <lineage>
        <taxon>Bacteria</taxon>
        <taxon>Bacillati</taxon>
        <taxon>Actinomycetota</taxon>
        <taxon>Actinomycetes</taxon>
        <taxon>Micrococcales</taxon>
        <taxon>Micrococcaceae</taxon>
        <taxon>Sinomonas</taxon>
    </lineage>
</organism>
<accession>A0ABS1JZP1</accession>
<dbReference type="InterPro" id="IPR003439">
    <property type="entry name" value="ABC_transporter-like_ATP-bd"/>
</dbReference>
<dbReference type="Proteomes" id="UP000639051">
    <property type="component" value="Unassembled WGS sequence"/>
</dbReference>
<evidence type="ECO:0000256" key="5">
    <source>
        <dbReference type="ARBA" id="ARBA00022989"/>
    </source>
</evidence>
<keyword evidence="2 7" id="KW-0812">Transmembrane</keyword>
<feature type="transmembrane region" description="Helical" evidence="7">
    <location>
        <begin position="73"/>
        <end position="98"/>
    </location>
</feature>
<dbReference type="InterPro" id="IPR039421">
    <property type="entry name" value="Type_1_exporter"/>
</dbReference>
<feature type="transmembrane region" description="Helical" evidence="7">
    <location>
        <begin position="20"/>
        <end position="44"/>
    </location>
</feature>
<evidence type="ECO:0000259" key="8">
    <source>
        <dbReference type="PROSITE" id="PS50893"/>
    </source>
</evidence>
<dbReference type="InterPro" id="IPR017871">
    <property type="entry name" value="ABC_transporter-like_CS"/>
</dbReference>
<keyword evidence="11" id="KW-1185">Reference proteome</keyword>
<comment type="subcellular location">
    <subcellularLocation>
        <location evidence="1">Cell membrane</location>
        <topology evidence="1">Multi-pass membrane protein</topology>
    </subcellularLocation>
</comment>